<proteinExistence type="predicted"/>
<name>A0AB73H540_LISIO</name>
<evidence type="ECO:0000313" key="2">
    <source>
        <dbReference type="Proteomes" id="UP000552309"/>
    </source>
</evidence>
<accession>A0AB73H540</accession>
<comment type="caution">
    <text evidence="1">The sequence shown here is derived from an EMBL/GenBank/DDBJ whole genome shotgun (WGS) entry which is preliminary data.</text>
</comment>
<reference evidence="1 2" key="1">
    <citation type="submission" date="2020-03" db="EMBL/GenBank/DDBJ databases">
        <title>Soil Listeria distribution.</title>
        <authorList>
            <person name="Liao J."/>
            <person name="Wiedmann M."/>
        </authorList>
    </citation>
    <scope>NUCLEOTIDE SEQUENCE [LARGE SCALE GENOMIC DNA]</scope>
    <source>
        <strain evidence="1 2">FSL L7-0297</strain>
    </source>
</reference>
<dbReference type="EMBL" id="JAARXV010000001">
    <property type="protein sequence ID" value="MBC2140726.1"/>
    <property type="molecule type" value="Genomic_DNA"/>
</dbReference>
<protein>
    <submittedName>
        <fullName evidence="1">Uncharacterized protein</fullName>
    </submittedName>
</protein>
<evidence type="ECO:0000313" key="1">
    <source>
        <dbReference type="EMBL" id="MBC2140726.1"/>
    </source>
</evidence>
<gene>
    <name evidence="1" type="ORF">HCA89_00265</name>
</gene>
<dbReference type="AlphaFoldDB" id="A0AB73H540"/>
<dbReference type="Proteomes" id="UP000552309">
    <property type="component" value="Unassembled WGS sequence"/>
</dbReference>
<organism evidence="1 2">
    <name type="scientific">Listeria innocua</name>
    <dbReference type="NCBI Taxonomy" id="1642"/>
    <lineage>
        <taxon>Bacteria</taxon>
        <taxon>Bacillati</taxon>
        <taxon>Bacillota</taxon>
        <taxon>Bacilli</taxon>
        <taxon>Bacillales</taxon>
        <taxon>Listeriaceae</taxon>
        <taxon>Listeria</taxon>
    </lineage>
</organism>
<sequence length="134" mass="15277">MIKHIERLNMMIDKMETALVVNRMILADKLDLLSLKAVLAEIEAYKVKIKKLEKMAGITESNADIVQIPNKNTDFVYCNVKTFGFDEGRPYEVIKINKKQGTFTVFDNNGDKETFSLLAIINNNFSVSKKQKNS</sequence>
<dbReference type="RefSeq" id="WP_185542812.1">
    <property type="nucleotide sequence ID" value="NZ_JAARXV010000001.1"/>
</dbReference>